<comment type="similarity">
    <text evidence="1">In the C-terminal section; belongs to the class-I pyridoxal-phosphate-dependent aminotransferase family.</text>
</comment>
<protein>
    <submittedName>
        <fullName evidence="7">GntR family transcriptional regulator</fullName>
    </submittedName>
</protein>
<sequence length="480" mass="51281">MKGQYLPASTLVGLLGAWADGTGPAYWLLAERLRLLIADGRITPGSRLPSERELTESLGVSRTTVASAYRELRDRGYVISRRGSGSVTALPGRVQPSLSRHHAPTFETDGHYDFTAAAPAAIPGISAAVASAMDDLPAQLATPGYHPQGLPELRAEVAAVYAERGLPTSPDQIIITAGALAATSIAIRAMTQIGDRVLTESPTHPNSVDAIRHSGCRIVATPMGPDGWDLPLLEATIRQTAPRAAWMVVDFQNPTGWLMPAADRKQLAAAFARSRTTVIVDETLYGLSLDGQEMPPPFASYNPEGVITVGSASKLFWGGLRIGWMRVPEALVAQVLDARASLDLGAPVLEQLVTAQLLRQRESLLPDRRLMVARQRDALAQAVSEELPSWRFRLPGGGLSLWCELPEPVGSSLVGLAERNGVLLVAGARFSPDGGLESFIRLPYTLPADALRDGVRRLAASYASLTSGMPRARRSAAMIA</sequence>
<evidence type="ECO:0000256" key="2">
    <source>
        <dbReference type="ARBA" id="ARBA00022898"/>
    </source>
</evidence>
<dbReference type="Gene3D" id="3.90.1150.10">
    <property type="entry name" value="Aspartate Aminotransferase, domain 1"/>
    <property type="match status" value="1"/>
</dbReference>
<evidence type="ECO:0000256" key="3">
    <source>
        <dbReference type="ARBA" id="ARBA00023015"/>
    </source>
</evidence>
<evidence type="ECO:0000256" key="5">
    <source>
        <dbReference type="ARBA" id="ARBA00023163"/>
    </source>
</evidence>
<dbReference type="SUPFAM" id="SSF46785">
    <property type="entry name" value="Winged helix' DNA-binding domain"/>
    <property type="match status" value="1"/>
</dbReference>
<dbReference type="InterPro" id="IPR036390">
    <property type="entry name" value="WH_DNA-bd_sf"/>
</dbReference>
<dbReference type="CDD" id="cd00609">
    <property type="entry name" value="AAT_like"/>
    <property type="match status" value="1"/>
</dbReference>
<organism evidence="7 8">
    <name type="scientific">Kribbella rubisoli</name>
    <dbReference type="NCBI Taxonomy" id="3075929"/>
    <lineage>
        <taxon>Bacteria</taxon>
        <taxon>Bacillati</taxon>
        <taxon>Actinomycetota</taxon>
        <taxon>Actinomycetes</taxon>
        <taxon>Propionibacteriales</taxon>
        <taxon>Kribbellaceae</taxon>
        <taxon>Kribbella</taxon>
    </lineage>
</organism>
<keyword evidence="4" id="KW-0238">DNA-binding</keyword>
<dbReference type="InterPro" id="IPR004839">
    <property type="entry name" value="Aminotransferase_I/II_large"/>
</dbReference>
<evidence type="ECO:0000313" key="7">
    <source>
        <dbReference type="EMBL" id="RZU18939.1"/>
    </source>
</evidence>
<keyword evidence="2" id="KW-0663">Pyridoxal phosphate</keyword>
<dbReference type="Proteomes" id="UP000292027">
    <property type="component" value="Unassembled WGS sequence"/>
</dbReference>
<feature type="domain" description="HTH gntR-type" evidence="6">
    <location>
        <begin position="23"/>
        <end position="91"/>
    </location>
</feature>
<gene>
    <name evidence="7" type="ORF">EV645_1141</name>
</gene>
<proteinExistence type="inferred from homology"/>
<dbReference type="SUPFAM" id="SSF53383">
    <property type="entry name" value="PLP-dependent transferases"/>
    <property type="match status" value="1"/>
</dbReference>
<dbReference type="CDD" id="cd07377">
    <property type="entry name" value="WHTH_GntR"/>
    <property type="match status" value="1"/>
</dbReference>
<dbReference type="PANTHER" id="PTHR46577">
    <property type="entry name" value="HTH-TYPE TRANSCRIPTIONAL REGULATORY PROTEIN GABR"/>
    <property type="match status" value="1"/>
</dbReference>
<dbReference type="Pfam" id="PF00155">
    <property type="entry name" value="Aminotran_1_2"/>
    <property type="match status" value="1"/>
</dbReference>
<accession>A0A4Q7X8W3</accession>
<dbReference type="PRINTS" id="PR00035">
    <property type="entry name" value="HTHGNTR"/>
</dbReference>
<reference evidence="7 8" key="1">
    <citation type="journal article" date="2015" name="Stand. Genomic Sci.">
        <title>Genomic Encyclopedia of Bacterial and Archaeal Type Strains, Phase III: the genomes of soil and plant-associated and newly described type strains.</title>
        <authorList>
            <person name="Whitman W.B."/>
            <person name="Woyke T."/>
            <person name="Klenk H.P."/>
            <person name="Zhou Y."/>
            <person name="Lilburn T.G."/>
            <person name="Beck B.J."/>
            <person name="De Vos P."/>
            <person name="Vandamme P."/>
            <person name="Eisen J.A."/>
            <person name="Garrity G."/>
            <person name="Hugenholtz P."/>
            <person name="Kyrpides N.C."/>
        </authorList>
    </citation>
    <scope>NUCLEOTIDE SEQUENCE [LARGE SCALE GENOMIC DNA]</scope>
    <source>
        <strain evidence="7 8">VKM Ac-2540</strain>
    </source>
</reference>
<comment type="caution">
    <text evidence="7">The sequence shown here is derived from an EMBL/GenBank/DDBJ whole genome shotgun (WGS) entry which is preliminary data.</text>
</comment>
<dbReference type="GO" id="GO:0030170">
    <property type="term" value="F:pyridoxal phosphate binding"/>
    <property type="evidence" value="ECO:0007669"/>
    <property type="project" value="InterPro"/>
</dbReference>
<dbReference type="PROSITE" id="PS50949">
    <property type="entry name" value="HTH_GNTR"/>
    <property type="match status" value="1"/>
</dbReference>
<dbReference type="OrthoDB" id="199743at2"/>
<dbReference type="AlphaFoldDB" id="A0A4Q7X8W3"/>
<evidence type="ECO:0000256" key="1">
    <source>
        <dbReference type="ARBA" id="ARBA00005384"/>
    </source>
</evidence>
<dbReference type="InterPro" id="IPR036388">
    <property type="entry name" value="WH-like_DNA-bd_sf"/>
</dbReference>
<dbReference type="InterPro" id="IPR015422">
    <property type="entry name" value="PyrdxlP-dep_Trfase_small"/>
</dbReference>
<dbReference type="RefSeq" id="WP_130440416.1">
    <property type="nucleotide sequence ID" value="NZ_SHKR01000011.1"/>
</dbReference>
<evidence type="ECO:0000259" key="6">
    <source>
        <dbReference type="PROSITE" id="PS50949"/>
    </source>
</evidence>
<evidence type="ECO:0000313" key="8">
    <source>
        <dbReference type="Proteomes" id="UP000292027"/>
    </source>
</evidence>
<dbReference type="PANTHER" id="PTHR46577:SF1">
    <property type="entry name" value="HTH-TYPE TRANSCRIPTIONAL REGULATORY PROTEIN GABR"/>
    <property type="match status" value="1"/>
</dbReference>
<dbReference type="InterPro" id="IPR051446">
    <property type="entry name" value="HTH_trans_reg/aminotransferase"/>
</dbReference>
<dbReference type="Gene3D" id="3.40.640.10">
    <property type="entry name" value="Type I PLP-dependent aspartate aminotransferase-like (Major domain)"/>
    <property type="match status" value="1"/>
</dbReference>
<dbReference type="InterPro" id="IPR000524">
    <property type="entry name" value="Tscrpt_reg_HTH_GntR"/>
</dbReference>
<dbReference type="SMART" id="SM00345">
    <property type="entry name" value="HTH_GNTR"/>
    <property type="match status" value="1"/>
</dbReference>
<keyword evidence="3" id="KW-0805">Transcription regulation</keyword>
<dbReference type="GO" id="GO:0003700">
    <property type="term" value="F:DNA-binding transcription factor activity"/>
    <property type="evidence" value="ECO:0007669"/>
    <property type="project" value="InterPro"/>
</dbReference>
<name>A0A4Q7X8W3_9ACTN</name>
<dbReference type="EMBL" id="SHKR01000011">
    <property type="protein sequence ID" value="RZU18939.1"/>
    <property type="molecule type" value="Genomic_DNA"/>
</dbReference>
<keyword evidence="5" id="KW-0804">Transcription</keyword>
<dbReference type="GO" id="GO:0003677">
    <property type="term" value="F:DNA binding"/>
    <property type="evidence" value="ECO:0007669"/>
    <property type="project" value="UniProtKB-KW"/>
</dbReference>
<dbReference type="InterPro" id="IPR015421">
    <property type="entry name" value="PyrdxlP-dep_Trfase_major"/>
</dbReference>
<dbReference type="InterPro" id="IPR015424">
    <property type="entry name" value="PyrdxlP-dep_Trfase"/>
</dbReference>
<evidence type="ECO:0000256" key="4">
    <source>
        <dbReference type="ARBA" id="ARBA00023125"/>
    </source>
</evidence>
<dbReference type="Pfam" id="PF00392">
    <property type="entry name" value="GntR"/>
    <property type="match status" value="1"/>
</dbReference>
<keyword evidence="8" id="KW-1185">Reference proteome</keyword>
<dbReference type="Gene3D" id="1.10.10.10">
    <property type="entry name" value="Winged helix-like DNA-binding domain superfamily/Winged helix DNA-binding domain"/>
    <property type="match status" value="1"/>
</dbReference>